<accession>A0AAW0FKM0</accession>
<sequence length="143" mass="14976">MKSFFVLAALATSALAQRIAIGIPTDRQEIPAGSNFTVEVDRPNSLTGSTEVAIAIGLASCSRFPGGSCASLDPSELLGTILYAGPYSPQLSNSSKPPHQNFTVTIPNDFPHGDASFTVSHFSLVGAGPFAFFETQNTTVQIV</sequence>
<keyword evidence="1" id="KW-0732">Signal</keyword>
<gene>
    <name evidence="2" type="ORF">QCA50_015407</name>
</gene>
<evidence type="ECO:0000313" key="2">
    <source>
        <dbReference type="EMBL" id="KAK7681673.1"/>
    </source>
</evidence>
<keyword evidence="3" id="KW-1185">Reference proteome</keyword>
<feature type="chain" id="PRO_5043765766" evidence="1">
    <location>
        <begin position="17"/>
        <end position="143"/>
    </location>
</feature>
<organism evidence="2 3">
    <name type="scientific">Cerrena zonata</name>
    <dbReference type="NCBI Taxonomy" id="2478898"/>
    <lineage>
        <taxon>Eukaryota</taxon>
        <taxon>Fungi</taxon>
        <taxon>Dikarya</taxon>
        <taxon>Basidiomycota</taxon>
        <taxon>Agaricomycotina</taxon>
        <taxon>Agaricomycetes</taxon>
        <taxon>Polyporales</taxon>
        <taxon>Cerrenaceae</taxon>
        <taxon>Cerrena</taxon>
    </lineage>
</organism>
<name>A0AAW0FKM0_9APHY</name>
<proteinExistence type="predicted"/>
<dbReference type="EMBL" id="JASBNA010000040">
    <property type="protein sequence ID" value="KAK7681673.1"/>
    <property type="molecule type" value="Genomic_DNA"/>
</dbReference>
<reference evidence="2 3" key="1">
    <citation type="submission" date="2022-09" db="EMBL/GenBank/DDBJ databases">
        <authorList>
            <person name="Palmer J.M."/>
        </authorList>
    </citation>
    <scope>NUCLEOTIDE SEQUENCE [LARGE SCALE GENOMIC DNA]</scope>
    <source>
        <strain evidence="2 3">DSM 7382</strain>
    </source>
</reference>
<evidence type="ECO:0000256" key="1">
    <source>
        <dbReference type="SAM" id="SignalP"/>
    </source>
</evidence>
<feature type="signal peptide" evidence="1">
    <location>
        <begin position="1"/>
        <end position="16"/>
    </location>
</feature>
<dbReference type="Proteomes" id="UP001385951">
    <property type="component" value="Unassembled WGS sequence"/>
</dbReference>
<dbReference type="Pfam" id="PF19271">
    <property type="entry name" value="Nis1"/>
    <property type="match status" value="1"/>
</dbReference>
<protein>
    <submittedName>
        <fullName evidence="2">Uncharacterized protein</fullName>
    </submittedName>
</protein>
<dbReference type="InterPro" id="IPR045469">
    <property type="entry name" value="Nis1"/>
</dbReference>
<comment type="caution">
    <text evidence="2">The sequence shown here is derived from an EMBL/GenBank/DDBJ whole genome shotgun (WGS) entry which is preliminary data.</text>
</comment>
<evidence type="ECO:0000313" key="3">
    <source>
        <dbReference type="Proteomes" id="UP001385951"/>
    </source>
</evidence>
<dbReference type="AlphaFoldDB" id="A0AAW0FKM0"/>